<feature type="signal peptide" evidence="1">
    <location>
        <begin position="1"/>
        <end position="25"/>
    </location>
</feature>
<proteinExistence type="predicted"/>
<evidence type="ECO:0000256" key="1">
    <source>
        <dbReference type="SAM" id="SignalP"/>
    </source>
</evidence>
<comment type="caution">
    <text evidence="2">The sequence shown here is derived from an EMBL/GenBank/DDBJ whole genome shotgun (WGS) entry which is preliminary data.</text>
</comment>
<accession>A0ABU5J2K4</accession>
<gene>
    <name evidence="2" type="ORF">SM124_17890</name>
</gene>
<feature type="chain" id="PRO_5045332810" evidence="1">
    <location>
        <begin position="26"/>
        <end position="70"/>
    </location>
</feature>
<evidence type="ECO:0000313" key="3">
    <source>
        <dbReference type="Proteomes" id="UP001290455"/>
    </source>
</evidence>
<name>A0ABU5J2K4_9BACI</name>
<reference evidence="2 3" key="1">
    <citation type="submission" date="2023-11" db="EMBL/GenBank/DDBJ databases">
        <title>Bacillus jintuensis, isolated from a mudflat on the Beibu Gulf coast.</title>
        <authorList>
            <person name="Li M."/>
        </authorList>
    </citation>
    <scope>NUCLEOTIDE SEQUENCE [LARGE SCALE GENOMIC DNA]</scope>
    <source>
        <strain evidence="2 3">31A1R</strain>
    </source>
</reference>
<dbReference type="RefSeq" id="WP_322447880.1">
    <property type="nucleotide sequence ID" value="NZ_JAXOFX010000014.1"/>
</dbReference>
<organism evidence="2 3">
    <name type="scientific">Robertmurraya mangrovi</name>
    <dbReference type="NCBI Taxonomy" id="3098077"/>
    <lineage>
        <taxon>Bacteria</taxon>
        <taxon>Bacillati</taxon>
        <taxon>Bacillota</taxon>
        <taxon>Bacilli</taxon>
        <taxon>Bacillales</taxon>
        <taxon>Bacillaceae</taxon>
        <taxon>Robertmurraya</taxon>
    </lineage>
</organism>
<sequence>MLKRLGFTFLGLIIMCSLIMGAASATGVTYDPPSLTENTSPQTTDKQYAGKVQKQLESFGTLITGLLTFK</sequence>
<protein>
    <submittedName>
        <fullName evidence="2">Uncharacterized protein</fullName>
    </submittedName>
</protein>
<dbReference type="EMBL" id="JAXOFX010000014">
    <property type="protein sequence ID" value="MDZ5473591.1"/>
    <property type="molecule type" value="Genomic_DNA"/>
</dbReference>
<keyword evidence="3" id="KW-1185">Reference proteome</keyword>
<dbReference type="Proteomes" id="UP001290455">
    <property type="component" value="Unassembled WGS sequence"/>
</dbReference>
<keyword evidence="1" id="KW-0732">Signal</keyword>
<evidence type="ECO:0000313" key="2">
    <source>
        <dbReference type="EMBL" id="MDZ5473591.1"/>
    </source>
</evidence>